<dbReference type="EMBL" id="JAMKFB020000005">
    <property type="protein sequence ID" value="KAL0192874.1"/>
    <property type="molecule type" value="Genomic_DNA"/>
</dbReference>
<proteinExistence type="predicted"/>
<evidence type="ECO:0000313" key="1">
    <source>
        <dbReference type="EMBL" id="KAL0192874.1"/>
    </source>
</evidence>
<accession>A0ABD0R2Z8</accession>
<dbReference type="PANTHER" id="PTHR33960:SF1">
    <property type="entry name" value="SIMILAR TO KIAA0825 PROTEIN"/>
    <property type="match status" value="1"/>
</dbReference>
<dbReference type="PANTHER" id="PTHR33960">
    <property type="entry name" value="SIMILAR TO KIAA0825 PROTEIN"/>
    <property type="match status" value="1"/>
</dbReference>
<protein>
    <submittedName>
        <fullName evidence="1">Uncharacterized protein</fullName>
    </submittedName>
</protein>
<feature type="non-terminal residue" evidence="1">
    <location>
        <position position="109"/>
    </location>
</feature>
<dbReference type="AlphaFoldDB" id="A0ABD0R2Z8"/>
<dbReference type="Proteomes" id="UP001529510">
    <property type="component" value="Unassembled WGS sequence"/>
</dbReference>
<reference evidence="1 2" key="1">
    <citation type="submission" date="2024-05" db="EMBL/GenBank/DDBJ databases">
        <title>Genome sequencing and assembly of Indian major carp, Cirrhinus mrigala (Hamilton, 1822).</title>
        <authorList>
            <person name="Mohindra V."/>
            <person name="Chowdhury L.M."/>
            <person name="Lal K."/>
            <person name="Jena J.K."/>
        </authorList>
    </citation>
    <scope>NUCLEOTIDE SEQUENCE [LARGE SCALE GENOMIC DNA]</scope>
    <source>
        <strain evidence="1">CM1030</strain>
        <tissue evidence="1">Blood</tissue>
    </source>
</reference>
<evidence type="ECO:0000313" key="2">
    <source>
        <dbReference type="Proteomes" id="UP001529510"/>
    </source>
</evidence>
<organism evidence="1 2">
    <name type="scientific">Cirrhinus mrigala</name>
    <name type="common">Mrigala</name>
    <dbReference type="NCBI Taxonomy" id="683832"/>
    <lineage>
        <taxon>Eukaryota</taxon>
        <taxon>Metazoa</taxon>
        <taxon>Chordata</taxon>
        <taxon>Craniata</taxon>
        <taxon>Vertebrata</taxon>
        <taxon>Euteleostomi</taxon>
        <taxon>Actinopterygii</taxon>
        <taxon>Neopterygii</taxon>
        <taxon>Teleostei</taxon>
        <taxon>Ostariophysi</taxon>
        <taxon>Cypriniformes</taxon>
        <taxon>Cyprinidae</taxon>
        <taxon>Labeoninae</taxon>
        <taxon>Labeonini</taxon>
        <taxon>Cirrhinus</taxon>
    </lineage>
</organism>
<name>A0ABD0R2Z8_CIRMR</name>
<comment type="caution">
    <text evidence="1">The sequence shown here is derived from an EMBL/GenBank/DDBJ whole genome shotgun (WGS) entry which is preliminary data.</text>
</comment>
<keyword evidence="2" id="KW-1185">Reference proteome</keyword>
<sequence>STNLVIQALSFIFTHLPSTIASLPLPVRFLFTVAEKRLSQHARQLRSTGLLLWVLLVSLCQDLENGDTLELLSGQRLERGAKDRLSLLSECLQVSLGQQKGVPKPLVHK</sequence>
<gene>
    <name evidence="1" type="ORF">M9458_011170</name>
</gene>
<dbReference type="InterPro" id="IPR027993">
    <property type="entry name" value="DUF4495"/>
</dbReference>
<feature type="non-terminal residue" evidence="1">
    <location>
        <position position="1"/>
    </location>
</feature>